<dbReference type="EMBL" id="JAFKGL010000010">
    <property type="protein sequence ID" value="MBN9412361.1"/>
    <property type="molecule type" value="Genomic_DNA"/>
</dbReference>
<protein>
    <submittedName>
        <fullName evidence="4">Long-chain fatty acid--CoA ligase</fullName>
    </submittedName>
</protein>
<feature type="transmembrane region" description="Helical" evidence="1">
    <location>
        <begin position="255"/>
        <end position="275"/>
    </location>
</feature>
<dbReference type="InterPro" id="IPR000873">
    <property type="entry name" value="AMP-dep_synth/lig_dom"/>
</dbReference>
<accession>A0A8J7TSH5</accession>
<evidence type="ECO:0000313" key="4">
    <source>
        <dbReference type="EMBL" id="MBN9412361.1"/>
    </source>
</evidence>
<proteinExistence type="predicted"/>
<dbReference type="InterPro" id="IPR020845">
    <property type="entry name" value="AMP-binding_CS"/>
</dbReference>
<evidence type="ECO:0000259" key="2">
    <source>
        <dbReference type="Pfam" id="PF00501"/>
    </source>
</evidence>
<dbReference type="Gene3D" id="3.30.300.30">
    <property type="match status" value="1"/>
</dbReference>
<dbReference type="Gene3D" id="2.30.38.10">
    <property type="entry name" value="Luciferase, Domain 3"/>
    <property type="match status" value="1"/>
</dbReference>
<evidence type="ECO:0000313" key="5">
    <source>
        <dbReference type="Proteomes" id="UP000664414"/>
    </source>
</evidence>
<dbReference type="SUPFAM" id="SSF56801">
    <property type="entry name" value="Acetyl-CoA synthetase-like"/>
    <property type="match status" value="1"/>
</dbReference>
<evidence type="ECO:0000256" key="1">
    <source>
        <dbReference type="SAM" id="Phobius"/>
    </source>
</evidence>
<evidence type="ECO:0000259" key="3">
    <source>
        <dbReference type="Pfam" id="PF13193"/>
    </source>
</evidence>
<dbReference type="GO" id="GO:0016877">
    <property type="term" value="F:ligase activity, forming carbon-sulfur bonds"/>
    <property type="evidence" value="ECO:0007669"/>
    <property type="project" value="UniProtKB-ARBA"/>
</dbReference>
<dbReference type="Proteomes" id="UP000664414">
    <property type="component" value="Unassembled WGS sequence"/>
</dbReference>
<dbReference type="PANTHER" id="PTHR43767">
    <property type="entry name" value="LONG-CHAIN-FATTY-ACID--COA LIGASE"/>
    <property type="match status" value="1"/>
</dbReference>
<feature type="domain" description="AMP-binding enzyme C-terminal" evidence="3">
    <location>
        <begin position="474"/>
        <end position="548"/>
    </location>
</feature>
<organism evidence="4 5">
    <name type="scientific">Candidatus Paracaedimonas acanthamoebae</name>
    <dbReference type="NCBI Taxonomy" id="244581"/>
    <lineage>
        <taxon>Bacteria</taxon>
        <taxon>Pseudomonadati</taxon>
        <taxon>Pseudomonadota</taxon>
        <taxon>Alphaproteobacteria</taxon>
        <taxon>Holosporales</taxon>
        <taxon>Caedimonadaceae</taxon>
        <taxon>Candidatus Paracaedimonas</taxon>
    </lineage>
</organism>
<dbReference type="Gene3D" id="3.40.50.980">
    <property type="match status" value="2"/>
</dbReference>
<keyword evidence="1" id="KW-0812">Transmembrane</keyword>
<name>A0A8J7TSH5_9PROT</name>
<gene>
    <name evidence="4" type="ORF">J0H12_00340</name>
</gene>
<keyword evidence="4" id="KW-0436">Ligase</keyword>
<feature type="domain" description="AMP-dependent synthetase/ligase" evidence="2">
    <location>
        <begin position="34"/>
        <end position="423"/>
    </location>
</feature>
<comment type="caution">
    <text evidence="4">The sequence shown here is derived from an EMBL/GenBank/DDBJ whole genome shotgun (WGS) entry which is preliminary data.</text>
</comment>
<dbReference type="AlphaFoldDB" id="A0A8J7TSH5"/>
<dbReference type="InterPro" id="IPR050237">
    <property type="entry name" value="ATP-dep_AMP-bd_enzyme"/>
</dbReference>
<dbReference type="InterPro" id="IPR045851">
    <property type="entry name" value="AMP-bd_C_sf"/>
</dbReference>
<dbReference type="Pfam" id="PF00501">
    <property type="entry name" value="AMP-binding"/>
    <property type="match status" value="1"/>
</dbReference>
<dbReference type="PROSITE" id="PS00455">
    <property type="entry name" value="AMP_BINDING"/>
    <property type="match status" value="1"/>
</dbReference>
<sequence length="567" mass="64362">MGKQKKTEHLWLKKYPEDISWDVQFTGKPVYDLLEESARRFPTRPCIDFLGKKFSYQEVLSLVNKVAKGLQNLGVKKGTKVGIFMPNAAYFPIFYFGILKAGGVVVNYSPLYVVQEIADQIRDSETEIMVTLDLEVLYSKILAAQKETKFKKIIICPVKDILPFPKNILFPLLKRKDLANMSWDQHHVRFKELINNEGNPKVIKIDPQEDIAVFQYTGGTTGLPKGAMLTHANIYINAQQARLWFSKVNEGNERILAALPLFHVFAMTAIMTFAIRSGSEMFMMFPRFNVDEAMKMIQKHKITFFPAVPTIYTMINNHPNIKNFNLKSLNACLSGGAPLPIEVKKKFEELTGCKLVEAYGLSETSPGVTSNPFYALNKAGSIGIPLPGTEVRIMSSEKKDQEVPQGERGEICIKGPQVMKGYWKRPEDTQSVFQGDYFRTGDIGYMDEDGYIFLVDRLKDLIICSGYNVYPRVVEEAIYQYPDVEEVTVIGVPDKKQGESVKAFVKLKSGKKADPDDIKKFLQDRLSAVEMPRYFEFRDTLPKTMIGKLSKKELRAEELNKPTKKAT</sequence>
<dbReference type="InterPro" id="IPR025110">
    <property type="entry name" value="AMP-bd_C"/>
</dbReference>
<keyword evidence="1" id="KW-1133">Transmembrane helix</keyword>
<dbReference type="Pfam" id="PF13193">
    <property type="entry name" value="AMP-binding_C"/>
    <property type="match status" value="1"/>
</dbReference>
<dbReference type="CDD" id="cd05936">
    <property type="entry name" value="FC-FACS_FadD_like"/>
    <property type="match status" value="1"/>
</dbReference>
<reference evidence="4" key="1">
    <citation type="submission" date="2021-02" db="EMBL/GenBank/DDBJ databases">
        <title>Thiocyanate and organic carbon inputs drive convergent selection for specific autotrophic Afipia and Thiobacillus strains within complex microbiomes.</title>
        <authorList>
            <person name="Huddy R.J."/>
            <person name="Sachdeva R."/>
            <person name="Kadzinga F."/>
            <person name="Kantor R.S."/>
            <person name="Harrison S.T.L."/>
            <person name="Banfield J.F."/>
        </authorList>
    </citation>
    <scope>NUCLEOTIDE SEQUENCE</scope>
    <source>
        <strain evidence="4">SCN18_10_11_15_R4_P_38_20</strain>
    </source>
</reference>
<keyword evidence="1" id="KW-0472">Membrane</keyword>
<dbReference type="PANTHER" id="PTHR43767:SF9">
    <property type="entry name" value="LONG-CHAIN-FATTY-ACID--COA LIGASE"/>
    <property type="match status" value="1"/>
</dbReference>